<evidence type="ECO:0000313" key="4">
    <source>
        <dbReference type="Proteomes" id="UP001519288"/>
    </source>
</evidence>
<dbReference type="Pfam" id="PF01569">
    <property type="entry name" value="PAP2"/>
    <property type="match status" value="1"/>
</dbReference>
<dbReference type="CDD" id="cd03392">
    <property type="entry name" value="PAP2_like_2"/>
    <property type="match status" value="1"/>
</dbReference>
<evidence type="ECO:0000259" key="2">
    <source>
        <dbReference type="SMART" id="SM00014"/>
    </source>
</evidence>
<keyword evidence="4" id="KW-1185">Reference proteome</keyword>
<evidence type="ECO:0000313" key="3">
    <source>
        <dbReference type="EMBL" id="MBP2000369.1"/>
    </source>
</evidence>
<evidence type="ECO:0000256" key="1">
    <source>
        <dbReference type="SAM" id="Phobius"/>
    </source>
</evidence>
<dbReference type="GO" id="GO:0050380">
    <property type="term" value="F:undecaprenyl-diphosphatase activity"/>
    <property type="evidence" value="ECO:0007669"/>
    <property type="project" value="UniProtKB-EC"/>
</dbReference>
<name>A0ABS4JIG5_9BACL</name>
<proteinExistence type="predicted"/>
<protein>
    <submittedName>
        <fullName evidence="3">Undecaprenyl-diphosphatase</fullName>
        <ecNumber evidence="3">3.6.1.27</ecNumber>
    </submittedName>
</protein>
<feature type="domain" description="Phosphatidic acid phosphatase type 2/haloperoxidase" evidence="2">
    <location>
        <begin position="97"/>
        <end position="209"/>
    </location>
</feature>
<gene>
    <name evidence="3" type="ORF">J2Z69_001388</name>
</gene>
<dbReference type="SMART" id="SM00014">
    <property type="entry name" value="acidPPc"/>
    <property type="match status" value="1"/>
</dbReference>
<keyword evidence="1" id="KW-0472">Membrane</keyword>
<dbReference type="PANTHER" id="PTHR14969">
    <property type="entry name" value="SPHINGOSINE-1-PHOSPHATE PHOSPHOHYDROLASE"/>
    <property type="match status" value="1"/>
</dbReference>
<accession>A0ABS4JIG5</accession>
<dbReference type="InterPro" id="IPR036938">
    <property type="entry name" value="PAP2/HPO_sf"/>
</dbReference>
<feature type="transmembrane region" description="Helical" evidence="1">
    <location>
        <begin position="67"/>
        <end position="90"/>
    </location>
</feature>
<dbReference type="InterPro" id="IPR000326">
    <property type="entry name" value="PAP2/HPO"/>
</dbReference>
<dbReference type="SUPFAM" id="SSF48317">
    <property type="entry name" value="Acid phosphatase/Vanadium-dependent haloperoxidase"/>
    <property type="match status" value="1"/>
</dbReference>
<sequence>MSHTSQQRMFTPKWITSSLLFTFIFAIAFGLTAVWISDRQIRGFDSTVITFVQGWESPWLTYIMKTFTWIGSGIPAALITIVAMFIFYRWLGSRRELWFLAWMAVGSLLLNLMMKSIFQRERPMLHRIVNANGFSFPSGHAMATLSLYGGLAFLLWKHAPTWMGKLMIILFAMVFIFMIGLSRIYLGVHYPSDVLGGYLLSGALLSASIGTYLYFRERSRRTGLS</sequence>
<feature type="transmembrane region" description="Helical" evidence="1">
    <location>
        <begin position="97"/>
        <end position="118"/>
    </location>
</feature>
<reference evidence="3 4" key="1">
    <citation type="submission" date="2021-03" db="EMBL/GenBank/DDBJ databases">
        <title>Genomic Encyclopedia of Type Strains, Phase IV (KMG-IV): sequencing the most valuable type-strain genomes for metagenomic binning, comparative biology and taxonomic classification.</title>
        <authorList>
            <person name="Goeker M."/>
        </authorList>
    </citation>
    <scope>NUCLEOTIDE SEQUENCE [LARGE SCALE GENOMIC DNA]</scope>
    <source>
        <strain evidence="3 4">DSM 26806</strain>
    </source>
</reference>
<feature type="transmembrane region" description="Helical" evidence="1">
    <location>
        <begin position="194"/>
        <end position="215"/>
    </location>
</feature>
<dbReference type="Gene3D" id="1.20.144.10">
    <property type="entry name" value="Phosphatidic acid phosphatase type 2/haloperoxidase"/>
    <property type="match status" value="2"/>
</dbReference>
<keyword evidence="1" id="KW-1133">Transmembrane helix</keyword>
<dbReference type="RefSeq" id="WP_209860342.1">
    <property type="nucleotide sequence ID" value="NZ_JAGGLD010000001.1"/>
</dbReference>
<organism evidence="3 4">
    <name type="scientific">Paenibacillus shirakamiensis</name>
    <dbReference type="NCBI Taxonomy" id="1265935"/>
    <lineage>
        <taxon>Bacteria</taxon>
        <taxon>Bacillati</taxon>
        <taxon>Bacillota</taxon>
        <taxon>Bacilli</taxon>
        <taxon>Bacillales</taxon>
        <taxon>Paenibacillaceae</taxon>
        <taxon>Paenibacillus</taxon>
    </lineage>
</organism>
<dbReference type="Proteomes" id="UP001519288">
    <property type="component" value="Unassembled WGS sequence"/>
</dbReference>
<keyword evidence="3" id="KW-0378">Hydrolase</keyword>
<dbReference type="EC" id="3.6.1.27" evidence="3"/>
<dbReference type="PANTHER" id="PTHR14969:SF13">
    <property type="entry name" value="AT30094P"/>
    <property type="match status" value="1"/>
</dbReference>
<keyword evidence="1" id="KW-0812">Transmembrane</keyword>
<comment type="caution">
    <text evidence="3">The sequence shown here is derived from an EMBL/GenBank/DDBJ whole genome shotgun (WGS) entry which is preliminary data.</text>
</comment>
<feature type="transmembrane region" description="Helical" evidence="1">
    <location>
        <begin position="138"/>
        <end position="156"/>
    </location>
</feature>
<dbReference type="EMBL" id="JAGGLD010000001">
    <property type="protein sequence ID" value="MBP2000369.1"/>
    <property type="molecule type" value="Genomic_DNA"/>
</dbReference>
<feature type="transmembrane region" description="Helical" evidence="1">
    <location>
        <begin position="168"/>
        <end position="188"/>
    </location>
</feature>
<feature type="transmembrane region" description="Helical" evidence="1">
    <location>
        <begin position="14"/>
        <end position="36"/>
    </location>
</feature>